<keyword evidence="1" id="KW-0812">Transmembrane</keyword>
<evidence type="ECO:0000313" key="2">
    <source>
        <dbReference type="EMBL" id="PDS24083.1"/>
    </source>
</evidence>
<comment type="caution">
    <text evidence="2">The sequence shown here is derived from an EMBL/GenBank/DDBJ whole genome shotgun (WGS) entry which is preliminary data.</text>
</comment>
<dbReference type="AlphaFoldDB" id="A0A2H3KCN1"/>
<feature type="transmembrane region" description="Helical" evidence="1">
    <location>
        <begin position="12"/>
        <end position="31"/>
    </location>
</feature>
<evidence type="ECO:0000313" key="3">
    <source>
        <dbReference type="Proteomes" id="UP000220828"/>
    </source>
</evidence>
<name>A0A2H3KCN1_9FLAO</name>
<evidence type="ECO:0000256" key="1">
    <source>
        <dbReference type="SAM" id="Phobius"/>
    </source>
</evidence>
<organism evidence="2 3">
    <name type="scientific">Flavobacterium branchiophilum</name>
    <dbReference type="NCBI Taxonomy" id="55197"/>
    <lineage>
        <taxon>Bacteria</taxon>
        <taxon>Pseudomonadati</taxon>
        <taxon>Bacteroidota</taxon>
        <taxon>Flavobacteriia</taxon>
        <taxon>Flavobacteriales</taxon>
        <taxon>Flavobacteriaceae</taxon>
        <taxon>Flavobacterium</taxon>
    </lineage>
</organism>
<keyword evidence="1" id="KW-1133">Transmembrane helix</keyword>
<gene>
    <name evidence="2" type="ORF">B0A77_09330</name>
</gene>
<dbReference type="Proteomes" id="UP000220828">
    <property type="component" value="Unassembled WGS sequence"/>
</dbReference>
<proteinExistence type="predicted"/>
<accession>A0A2H3KCN1</accession>
<sequence length="68" mass="7921">MNTFIEKYRKPLLLSIFCLSLIKLGVEIYELNNQAIDKNSGLYLPYSGLISSLMLCLFYVWELRKKTA</sequence>
<reference evidence="2 3" key="1">
    <citation type="submission" date="2017-09" db="EMBL/GenBank/DDBJ databases">
        <title>Whole genomes of Flavobacteriaceae.</title>
        <authorList>
            <person name="Stine C."/>
            <person name="Li C."/>
            <person name="Tadesse D."/>
        </authorList>
    </citation>
    <scope>NUCLEOTIDE SEQUENCE [LARGE SCALE GENOMIC DNA]</scope>
    <source>
        <strain evidence="2 3">ATCC 35036</strain>
    </source>
</reference>
<feature type="transmembrane region" description="Helical" evidence="1">
    <location>
        <begin position="43"/>
        <end position="61"/>
    </location>
</feature>
<dbReference type="EMBL" id="PCMW01000048">
    <property type="protein sequence ID" value="PDS24083.1"/>
    <property type="molecule type" value="Genomic_DNA"/>
</dbReference>
<protein>
    <submittedName>
        <fullName evidence="2">Uncharacterized protein</fullName>
    </submittedName>
</protein>
<keyword evidence="1" id="KW-0472">Membrane</keyword>